<gene>
    <name evidence="1" type="ORF">EOD43_22685</name>
</gene>
<evidence type="ECO:0008006" key="3">
    <source>
        <dbReference type="Google" id="ProtNLM"/>
    </source>
</evidence>
<organism evidence="1 2">
    <name type="scientific">Sphingomonas crocodyli</name>
    <dbReference type="NCBI Taxonomy" id="1979270"/>
    <lineage>
        <taxon>Bacteria</taxon>
        <taxon>Pseudomonadati</taxon>
        <taxon>Pseudomonadota</taxon>
        <taxon>Alphaproteobacteria</taxon>
        <taxon>Sphingomonadales</taxon>
        <taxon>Sphingomonadaceae</taxon>
        <taxon>Sphingomonas</taxon>
    </lineage>
</organism>
<keyword evidence="2" id="KW-1185">Reference proteome</keyword>
<accession>A0A437LUR7</accession>
<sequence>MLLRGFTLAFVAALSGCAKHLPASDQELAIAEKFIREDQTPLSPKILALWHANANASSVGCGEIEPPAALNGKRPSLRFYYDFTAGYGQVEYHELWVGDLVGNASLSVNRTLFDKLWDTGCAPYAPLARRIAWLL</sequence>
<dbReference type="RefSeq" id="WP_127746719.1">
    <property type="nucleotide sequence ID" value="NZ_SACN01000006.1"/>
</dbReference>
<evidence type="ECO:0000313" key="2">
    <source>
        <dbReference type="Proteomes" id="UP000282971"/>
    </source>
</evidence>
<dbReference type="AlphaFoldDB" id="A0A437LUR7"/>
<proteinExistence type="predicted"/>
<dbReference type="PROSITE" id="PS51257">
    <property type="entry name" value="PROKAR_LIPOPROTEIN"/>
    <property type="match status" value="1"/>
</dbReference>
<reference evidence="1 2" key="1">
    <citation type="submission" date="2019-01" db="EMBL/GenBank/DDBJ databases">
        <authorList>
            <person name="Chen W.-M."/>
        </authorList>
    </citation>
    <scope>NUCLEOTIDE SEQUENCE [LARGE SCALE GENOMIC DNA]</scope>
    <source>
        <strain evidence="1 2">CCP-7</strain>
    </source>
</reference>
<comment type="caution">
    <text evidence="1">The sequence shown here is derived from an EMBL/GenBank/DDBJ whole genome shotgun (WGS) entry which is preliminary data.</text>
</comment>
<evidence type="ECO:0000313" key="1">
    <source>
        <dbReference type="EMBL" id="RVT89129.1"/>
    </source>
</evidence>
<protein>
    <recommendedName>
        <fullName evidence="3">Lipoprotein</fullName>
    </recommendedName>
</protein>
<name>A0A437LUR7_9SPHN</name>
<dbReference type="OrthoDB" id="9916894at2"/>
<dbReference type="EMBL" id="SACN01000006">
    <property type="protein sequence ID" value="RVT89129.1"/>
    <property type="molecule type" value="Genomic_DNA"/>
</dbReference>
<dbReference type="Proteomes" id="UP000282971">
    <property type="component" value="Unassembled WGS sequence"/>
</dbReference>